<proteinExistence type="predicted"/>
<organism evidence="2 3">
    <name type="scientific">Iphiclides podalirius</name>
    <name type="common">scarce swallowtail</name>
    <dbReference type="NCBI Taxonomy" id="110791"/>
    <lineage>
        <taxon>Eukaryota</taxon>
        <taxon>Metazoa</taxon>
        <taxon>Ecdysozoa</taxon>
        <taxon>Arthropoda</taxon>
        <taxon>Hexapoda</taxon>
        <taxon>Insecta</taxon>
        <taxon>Pterygota</taxon>
        <taxon>Neoptera</taxon>
        <taxon>Endopterygota</taxon>
        <taxon>Lepidoptera</taxon>
        <taxon>Glossata</taxon>
        <taxon>Ditrysia</taxon>
        <taxon>Papilionoidea</taxon>
        <taxon>Papilionidae</taxon>
        <taxon>Papilioninae</taxon>
        <taxon>Iphiclides</taxon>
    </lineage>
</organism>
<protein>
    <submittedName>
        <fullName evidence="2">Uncharacterized protein</fullName>
    </submittedName>
</protein>
<reference evidence="2" key="1">
    <citation type="submission" date="2022-03" db="EMBL/GenBank/DDBJ databases">
        <authorList>
            <person name="Martin H S."/>
        </authorList>
    </citation>
    <scope>NUCLEOTIDE SEQUENCE</scope>
</reference>
<feature type="compositionally biased region" description="Basic residues" evidence="1">
    <location>
        <begin position="31"/>
        <end position="41"/>
    </location>
</feature>
<feature type="non-terminal residue" evidence="2">
    <location>
        <position position="117"/>
    </location>
</feature>
<feature type="region of interest" description="Disordered" evidence="1">
    <location>
        <begin position="1"/>
        <end position="41"/>
    </location>
</feature>
<accession>A0ABN8IH72</accession>
<evidence type="ECO:0000313" key="3">
    <source>
        <dbReference type="Proteomes" id="UP000837857"/>
    </source>
</evidence>
<dbReference type="EMBL" id="OW152836">
    <property type="protein sequence ID" value="CAH2057240.1"/>
    <property type="molecule type" value="Genomic_DNA"/>
</dbReference>
<sequence length="117" mass="13116">MELGRITNSPYYPQSRLSHPPTIPRADLSKPSHRIGGRRRRLALSVRTPRQLPLKDAPRCEIRTIGKQNGPARAVRHGFGRENKQCPIVSRTAALSWAAVIGRPARISAVRKRILKV</sequence>
<gene>
    <name evidence="2" type="ORF">IPOD504_LOCUS10102</name>
</gene>
<evidence type="ECO:0000313" key="2">
    <source>
        <dbReference type="EMBL" id="CAH2057240.1"/>
    </source>
</evidence>
<dbReference type="Proteomes" id="UP000837857">
    <property type="component" value="Chromosome 24"/>
</dbReference>
<evidence type="ECO:0000256" key="1">
    <source>
        <dbReference type="SAM" id="MobiDB-lite"/>
    </source>
</evidence>
<name>A0ABN8IH72_9NEOP</name>
<keyword evidence="3" id="KW-1185">Reference proteome</keyword>
<feature type="compositionally biased region" description="Polar residues" evidence="1">
    <location>
        <begin position="1"/>
        <end position="17"/>
    </location>
</feature>